<keyword evidence="10" id="KW-1185">Reference proteome</keyword>
<evidence type="ECO:0000259" key="8">
    <source>
        <dbReference type="PROSITE" id="PS50928"/>
    </source>
</evidence>
<feature type="transmembrane region" description="Helical" evidence="7">
    <location>
        <begin position="274"/>
        <end position="295"/>
    </location>
</feature>
<dbReference type="Pfam" id="PF00528">
    <property type="entry name" value="BPD_transp_1"/>
    <property type="match status" value="1"/>
</dbReference>
<dbReference type="Proteomes" id="UP001251870">
    <property type="component" value="Unassembled WGS sequence"/>
</dbReference>
<evidence type="ECO:0000256" key="7">
    <source>
        <dbReference type="RuleBase" id="RU363032"/>
    </source>
</evidence>
<dbReference type="Gene3D" id="1.10.3720.10">
    <property type="entry name" value="MetI-like"/>
    <property type="match status" value="1"/>
</dbReference>
<dbReference type="CDD" id="cd06261">
    <property type="entry name" value="TM_PBP2"/>
    <property type="match status" value="1"/>
</dbReference>
<feature type="transmembrane region" description="Helical" evidence="7">
    <location>
        <begin position="114"/>
        <end position="135"/>
    </location>
</feature>
<dbReference type="PANTHER" id="PTHR43005:SF1">
    <property type="entry name" value="SPERMIDINE_PUTRESCINE TRANSPORT SYSTEM PERMEASE PROTEIN"/>
    <property type="match status" value="1"/>
</dbReference>
<keyword evidence="2 7" id="KW-0813">Transport</keyword>
<evidence type="ECO:0000256" key="4">
    <source>
        <dbReference type="ARBA" id="ARBA00022692"/>
    </source>
</evidence>
<accession>A0ABU2DTV3</accession>
<comment type="caution">
    <text evidence="9">The sequence shown here is derived from an EMBL/GenBank/DDBJ whole genome shotgun (WGS) entry which is preliminary data.</text>
</comment>
<keyword evidence="4 7" id="KW-0812">Transmembrane</keyword>
<dbReference type="RefSeq" id="WP_310548920.1">
    <property type="nucleotide sequence ID" value="NZ_JAVKGR010000013.1"/>
</dbReference>
<dbReference type="InterPro" id="IPR000515">
    <property type="entry name" value="MetI-like"/>
</dbReference>
<protein>
    <submittedName>
        <fullName evidence="9">Sugar ABC transporter permease</fullName>
    </submittedName>
</protein>
<dbReference type="PANTHER" id="PTHR43005">
    <property type="entry name" value="BLR7065 PROTEIN"/>
    <property type="match status" value="1"/>
</dbReference>
<evidence type="ECO:0000256" key="6">
    <source>
        <dbReference type="ARBA" id="ARBA00023136"/>
    </source>
</evidence>
<evidence type="ECO:0000313" key="9">
    <source>
        <dbReference type="EMBL" id="MDR8019933.1"/>
    </source>
</evidence>
<proteinExistence type="inferred from homology"/>
<keyword evidence="6 7" id="KW-0472">Membrane</keyword>
<evidence type="ECO:0000313" key="10">
    <source>
        <dbReference type="Proteomes" id="UP001251870"/>
    </source>
</evidence>
<feature type="transmembrane region" description="Helical" evidence="7">
    <location>
        <begin position="239"/>
        <end position="262"/>
    </location>
</feature>
<feature type="transmembrane region" description="Helical" evidence="7">
    <location>
        <begin position="165"/>
        <end position="190"/>
    </location>
</feature>
<dbReference type="InterPro" id="IPR035906">
    <property type="entry name" value="MetI-like_sf"/>
</dbReference>
<evidence type="ECO:0000256" key="2">
    <source>
        <dbReference type="ARBA" id="ARBA00022448"/>
    </source>
</evidence>
<evidence type="ECO:0000256" key="3">
    <source>
        <dbReference type="ARBA" id="ARBA00022475"/>
    </source>
</evidence>
<sequence length="304" mass="32957">MSSKTTRATGTTWTDTLRALPWIGPAILLIATIVLFPAVLMAYNSTRDISRVGVDSGSLGLENYQQLLEMPVFTGVVLRTVIWVTVVVAVTMVISLALANLLNKAFPGRQLLRMIVIIPWASSVIMTTTVIYYGLEPNYGIIQRFFADLGFLSQPDFGFTKTMPWAFIVAIAIAVFVSLPFTTYTLLAGLQGVGKDVLEAARLDGASGWKTYFHVILPQLKPALAVATIINIINVYNNFPILSVITGALSGYGADTTTTLMFKILRNMGDPGLASALSVVNLFIVIAVIACYIKIVKPMKGVDE</sequence>
<gene>
    <name evidence="9" type="ORF">RIL96_10200</name>
</gene>
<keyword evidence="3" id="KW-1003">Cell membrane</keyword>
<evidence type="ECO:0000256" key="5">
    <source>
        <dbReference type="ARBA" id="ARBA00022989"/>
    </source>
</evidence>
<feature type="transmembrane region" description="Helical" evidence="7">
    <location>
        <begin position="80"/>
        <end position="102"/>
    </location>
</feature>
<comment type="similarity">
    <text evidence="7">Belongs to the binding-protein-dependent transport system permease family.</text>
</comment>
<comment type="subcellular location">
    <subcellularLocation>
        <location evidence="1 7">Cell membrane</location>
        <topology evidence="1 7">Multi-pass membrane protein</topology>
    </subcellularLocation>
</comment>
<feature type="domain" description="ABC transmembrane type-1" evidence="8">
    <location>
        <begin position="77"/>
        <end position="292"/>
    </location>
</feature>
<keyword evidence="5 7" id="KW-1133">Transmembrane helix</keyword>
<evidence type="ECO:0000256" key="1">
    <source>
        <dbReference type="ARBA" id="ARBA00004651"/>
    </source>
</evidence>
<dbReference type="EMBL" id="JAVKGR010000013">
    <property type="protein sequence ID" value="MDR8019933.1"/>
    <property type="molecule type" value="Genomic_DNA"/>
</dbReference>
<dbReference type="PROSITE" id="PS50928">
    <property type="entry name" value="ABC_TM1"/>
    <property type="match status" value="1"/>
</dbReference>
<name>A0ABU2DTV3_9MICC</name>
<reference evidence="9 10" key="1">
    <citation type="submission" date="2023-09" db="EMBL/GenBank/DDBJ databases">
        <title>Description of three actinobacteria isolated from air of manufacturing shop in a pharmaceutical factory.</title>
        <authorList>
            <person name="Zhang D.-F."/>
        </authorList>
    </citation>
    <scope>NUCLEOTIDE SEQUENCE [LARGE SCALE GENOMIC DNA]</scope>
    <source>
        <strain evidence="9 10">LY-0111</strain>
    </source>
</reference>
<feature type="transmembrane region" description="Helical" evidence="7">
    <location>
        <begin position="20"/>
        <end position="43"/>
    </location>
</feature>
<organism evidence="9 10">
    <name type="scientific">Nesterenkonia aerolata</name>
    <dbReference type="NCBI Taxonomy" id="3074079"/>
    <lineage>
        <taxon>Bacteria</taxon>
        <taxon>Bacillati</taxon>
        <taxon>Actinomycetota</taxon>
        <taxon>Actinomycetes</taxon>
        <taxon>Micrococcales</taxon>
        <taxon>Micrococcaceae</taxon>
        <taxon>Nesterenkonia</taxon>
    </lineage>
</organism>
<dbReference type="SUPFAM" id="SSF161098">
    <property type="entry name" value="MetI-like"/>
    <property type="match status" value="1"/>
</dbReference>